<evidence type="ECO:0000313" key="2">
    <source>
        <dbReference type="Proteomes" id="UP001165960"/>
    </source>
</evidence>
<name>A0ACC2RE83_9FUNG</name>
<evidence type="ECO:0000313" key="1">
    <source>
        <dbReference type="EMBL" id="KAJ9048354.1"/>
    </source>
</evidence>
<dbReference type="Proteomes" id="UP001165960">
    <property type="component" value="Unassembled WGS sequence"/>
</dbReference>
<proteinExistence type="predicted"/>
<sequence>MDTLPTNKRNLIGYFQTQMQTPIEGRINVTNISPRANHVIFAFALVNGEAAECMPQDAYYDTQDTSPLPLVKLGNNGNASCTTSSRGNGNLAALYAFKYENPHVRVLLSVGGASPERTTNFTKATSGADRAANLARSCVRLAMDYGLDGIDYDWESPSSTEEWDNYAELLRQTRVVLDSYQYSNRYLMSVALMPMVLFENTTHKSIPKIASQVDFVNLMTYDAAPGSDRALHNAPLYSTSESYGAMSINDTITKALEYFSPNKIIVGQPLYGVLINTQPKNNTRGLFDPVYAPGSGAGAGIVANQGAVSRSIMYNSVRDTYLSNENFTRYWDDAAKATWLFNPITHQFLTYSDESSIQAVLDYVEKMDLGGIFFWQMGGSFNRKTSREELVEFTASHMSVDYQKRAVCAPQASFCNIRSDCPSNMQRDGILLEKSQARLHQPYMPIIAILLALLILA</sequence>
<protein>
    <submittedName>
        <fullName evidence="1">Uncharacterized protein</fullName>
    </submittedName>
</protein>
<dbReference type="EMBL" id="QTSX02007426">
    <property type="protein sequence ID" value="KAJ9048354.1"/>
    <property type="molecule type" value="Genomic_DNA"/>
</dbReference>
<organism evidence="1 2">
    <name type="scientific">Entomophthora muscae</name>
    <dbReference type="NCBI Taxonomy" id="34485"/>
    <lineage>
        <taxon>Eukaryota</taxon>
        <taxon>Fungi</taxon>
        <taxon>Fungi incertae sedis</taxon>
        <taxon>Zoopagomycota</taxon>
        <taxon>Entomophthoromycotina</taxon>
        <taxon>Entomophthoromycetes</taxon>
        <taxon>Entomophthorales</taxon>
        <taxon>Entomophthoraceae</taxon>
        <taxon>Entomophthora</taxon>
    </lineage>
</organism>
<reference evidence="1" key="1">
    <citation type="submission" date="2022-04" db="EMBL/GenBank/DDBJ databases">
        <title>Genome of the entomopathogenic fungus Entomophthora muscae.</title>
        <authorList>
            <person name="Elya C."/>
            <person name="Lovett B.R."/>
            <person name="Lee E."/>
            <person name="Macias A.M."/>
            <person name="Hajek A.E."/>
            <person name="De Bivort B.L."/>
            <person name="Kasson M.T."/>
            <person name="De Fine Licht H.H."/>
            <person name="Stajich J.E."/>
        </authorList>
    </citation>
    <scope>NUCLEOTIDE SEQUENCE</scope>
    <source>
        <strain evidence="1">Berkeley</strain>
    </source>
</reference>
<comment type="caution">
    <text evidence="1">The sequence shown here is derived from an EMBL/GenBank/DDBJ whole genome shotgun (WGS) entry which is preliminary data.</text>
</comment>
<gene>
    <name evidence="1" type="ORF">DSO57_1035814</name>
</gene>
<keyword evidence="2" id="KW-1185">Reference proteome</keyword>
<accession>A0ACC2RE83</accession>